<evidence type="ECO:0000313" key="3">
    <source>
        <dbReference type="Proteomes" id="UP000281474"/>
    </source>
</evidence>
<evidence type="ECO:0000313" key="2">
    <source>
        <dbReference type="EMBL" id="RLV57969.1"/>
    </source>
</evidence>
<sequence length="315" mass="35528">MRLAVKARLVFLVVAILGYGLGIKLLPEQLQNTQDWYSFYFISLMFFAVFPSVYWFCIIKLGEQKLWKMLVIFSLSSLVARYSFPPDFASYFEFISYIRYPLIALLIIIEVYLMVSIIRGLWQARGAKGDPRLTALKMIDKHGDGDADSKGDPTTVKDKLLKHADEGRKESTTTLALTLASEPASWYYAIPYFSKNHSPTIAHLNSRAAKVSSMFLLSVSLIVLAILSYSLLWTFSELLAVIICSLFLYGMVFCIANYRAAKNYSIYIQDEHLIITKGLIGIMRIPLEDIGIGIYMVCPKNELANSLNASISSMV</sequence>
<accession>A0A3L8PT25</accession>
<evidence type="ECO:0000256" key="1">
    <source>
        <dbReference type="SAM" id="Phobius"/>
    </source>
</evidence>
<protein>
    <submittedName>
        <fullName evidence="2">Uncharacterized protein</fullName>
    </submittedName>
</protein>
<gene>
    <name evidence="2" type="ORF">D5018_19780</name>
</gene>
<dbReference type="OrthoDB" id="6335244at2"/>
<keyword evidence="1" id="KW-1133">Transmembrane helix</keyword>
<dbReference type="EMBL" id="QZEI01000113">
    <property type="protein sequence ID" value="RLV57969.1"/>
    <property type="molecule type" value="Genomic_DNA"/>
</dbReference>
<keyword evidence="1" id="KW-0812">Transmembrane</keyword>
<name>A0A3L8PT25_9GAMM</name>
<feature type="transmembrane region" description="Helical" evidence="1">
    <location>
        <begin position="100"/>
        <end position="122"/>
    </location>
</feature>
<dbReference type="AlphaFoldDB" id="A0A3L8PT25"/>
<proteinExistence type="predicted"/>
<feature type="transmembrane region" description="Helical" evidence="1">
    <location>
        <begin position="238"/>
        <end position="258"/>
    </location>
</feature>
<feature type="transmembrane region" description="Helical" evidence="1">
    <location>
        <begin position="66"/>
        <end position="84"/>
    </location>
</feature>
<comment type="caution">
    <text evidence="2">The sequence shown here is derived from an EMBL/GenBank/DDBJ whole genome shotgun (WGS) entry which is preliminary data.</text>
</comment>
<organism evidence="2 3">
    <name type="scientific">Parashewanella curva</name>
    <dbReference type="NCBI Taxonomy" id="2338552"/>
    <lineage>
        <taxon>Bacteria</taxon>
        <taxon>Pseudomonadati</taxon>
        <taxon>Pseudomonadota</taxon>
        <taxon>Gammaproteobacteria</taxon>
        <taxon>Alteromonadales</taxon>
        <taxon>Shewanellaceae</taxon>
        <taxon>Parashewanella</taxon>
    </lineage>
</organism>
<feature type="transmembrane region" description="Helical" evidence="1">
    <location>
        <begin position="38"/>
        <end position="59"/>
    </location>
</feature>
<dbReference type="Proteomes" id="UP000281474">
    <property type="component" value="Unassembled WGS sequence"/>
</dbReference>
<keyword evidence="1" id="KW-0472">Membrane</keyword>
<feature type="transmembrane region" description="Helical" evidence="1">
    <location>
        <begin position="214"/>
        <end position="232"/>
    </location>
</feature>
<keyword evidence="3" id="KW-1185">Reference proteome</keyword>
<dbReference type="RefSeq" id="WP_121840708.1">
    <property type="nucleotide sequence ID" value="NZ_ML014862.1"/>
</dbReference>
<reference evidence="2 3" key="1">
    <citation type="submission" date="2018-09" db="EMBL/GenBank/DDBJ databases">
        <title>Phylogeny of the Shewanellaceae, and recommendation for two new genera, Pseudoshewanella and Parashewanella.</title>
        <authorList>
            <person name="Wang G."/>
        </authorList>
    </citation>
    <scope>NUCLEOTIDE SEQUENCE [LARGE SCALE GENOMIC DNA]</scope>
    <source>
        <strain evidence="2 3">C51</strain>
    </source>
</reference>